<protein>
    <submittedName>
        <fullName evidence="2">Uncharacterized protein</fullName>
    </submittedName>
</protein>
<accession>A0A915L7T7</accession>
<dbReference type="Proteomes" id="UP000887565">
    <property type="component" value="Unplaced"/>
</dbReference>
<keyword evidence="1" id="KW-1185">Reference proteome</keyword>
<name>A0A915L7T7_ROMCU</name>
<dbReference type="AlphaFoldDB" id="A0A915L7T7"/>
<organism evidence="1 2">
    <name type="scientific">Romanomermis culicivorax</name>
    <name type="common">Nematode worm</name>
    <dbReference type="NCBI Taxonomy" id="13658"/>
    <lineage>
        <taxon>Eukaryota</taxon>
        <taxon>Metazoa</taxon>
        <taxon>Ecdysozoa</taxon>
        <taxon>Nematoda</taxon>
        <taxon>Enoplea</taxon>
        <taxon>Dorylaimia</taxon>
        <taxon>Mermithida</taxon>
        <taxon>Mermithoidea</taxon>
        <taxon>Mermithidae</taxon>
        <taxon>Romanomermis</taxon>
    </lineage>
</organism>
<evidence type="ECO:0000313" key="2">
    <source>
        <dbReference type="WBParaSite" id="nRc.2.0.1.t46538-RA"/>
    </source>
</evidence>
<dbReference type="WBParaSite" id="nRc.2.0.1.t46538-RA">
    <property type="protein sequence ID" value="nRc.2.0.1.t46538-RA"/>
    <property type="gene ID" value="nRc.2.0.1.g46538"/>
</dbReference>
<reference evidence="2" key="1">
    <citation type="submission" date="2022-11" db="UniProtKB">
        <authorList>
            <consortium name="WormBaseParasite"/>
        </authorList>
    </citation>
    <scope>IDENTIFICATION</scope>
</reference>
<sequence>MLVCLVSIFRTDVPKRVASKALRWGNTLLGSSLGCWSILAQSSRNKSGWKRSYLLASDNSLVVVLLLRLHSGSDSFMGLPFKNILV</sequence>
<proteinExistence type="predicted"/>
<evidence type="ECO:0000313" key="1">
    <source>
        <dbReference type="Proteomes" id="UP000887565"/>
    </source>
</evidence>